<evidence type="ECO:0000256" key="5">
    <source>
        <dbReference type="SAM" id="SignalP"/>
    </source>
</evidence>
<dbReference type="HOGENOM" id="CLU_065520_1_0_6"/>
<dbReference type="PANTHER" id="PTHR30632:SF14">
    <property type="entry name" value="TUNGSTATE_MOLYBDATE_CHROMATE-BINDING PROTEIN MODA"/>
    <property type="match status" value="1"/>
</dbReference>
<dbReference type="Pfam" id="PF13531">
    <property type="entry name" value="SBP_bac_11"/>
    <property type="match status" value="1"/>
</dbReference>
<dbReference type="OrthoDB" id="9785015at2"/>
<proteinExistence type="inferred from homology"/>
<sequence>MKTFFIALMISTFSVTAQAQKMIIAAASDLKFALDEIHAEYLKTYPNDQVEVIYGSSGRFSQQIENGAPFDLFFSASMEYPKDLQQKGFAATEPKLYALGRIVIWSRRHDASQMSLNDLMERRYRRVAIASPDHAPYGVRAMEALQAAGIWDEIQPKIVIGENIAHTAQLIEFGAANIGIIALALALNPQLSRHGGYSLIPEDMHQPLEQAYIVTQRAKDNPIAFRFAEFMEQPVAKQIMEQYGFVVN</sequence>
<dbReference type="CDD" id="cd13539">
    <property type="entry name" value="PBP2_AvModA"/>
    <property type="match status" value="1"/>
</dbReference>
<evidence type="ECO:0000256" key="4">
    <source>
        <dbReference type="PIRSR" id="PIRSR004846-1"/>
    </source>
</evidence>
<dbReference type="Proteomes" id="UP000009232">
    <property type="component" value="Chromosome"/>
</dbReference>
<keyword evidence="3 5" id="KW-0732">Signal</keyword>
<protein>
    <submittedName>
        <fullName evidence="6">Molybdenum ABC transporter, periplasmic molybdate-binding protein</fullName>
    </submittedName>
</protein>
<gene>
    <name evidence="6" type="ordered locus">Thicy_0417</name>
</gene>
<keyword evidence="2 4" id="KW-0479">Metal-binding</keyword>
<name>F6DAU8_THICA</name>
<feature type="binding site" evidence="4">
    <location>
        <position position="164"/>
    </location>
    <ligand>
        <name>molybdate</name>
        <dbReference type="ChEBI" id="CHEBI:36264"/>
    </ligand>
</feature>
<feature type="signal peptide" evidence="5">
    <location>
        <begin position="1"/>
        <end position="19"/>
    </location>
</feature>
<dbReference type="GO" id="GO:0030973">
    <property type="term" value="F:molybdate ion binding"/>
    <property type="evidence" value="ECO:0007669"/>
    <property type="project" value="InterPro"/>
</dbReference>
<organism evidence="6 7">
    <name type="scientific">Thiomicrospira cyclica (strain DSM 14477 / JCM 11371 / ALM1)</name>
    <name type="common">Thioalkalimicrobium cyclicum</name>
    <dbReference type="NCBI Taxonomy" id="717773"/>
    <lineage>
        <taxon>Bacteria</taxon>
        <taxon>Pseudomonadati</taxon>
        <taxon>Pseudomonadota</taxon>
        <taxon>Gammaproteobacteria</taxon>
        <taxon>Thiotrichales</taxon>
        <taxon>Piscirickettsiaceae</taxon>
        <taxon>Thiomicrospira</taxon>
    </lineage>
</organism>
<dbReference type="InterPro" id="IPR050682">
    <property type="entry name" value="ModA/WtpA"/>
</dbReference>
<dbReference type="NCBIfam" id="TIGR01256">
    <property type="entry name" value="modA"/>
    <property type="match status" value="1"/>
</dbReference>
<keyword evidence="7" id="KW-1185">Reference proteome</keyword>
<evidence type="ECO:0000313" key="6">
    <source>
        <dbReference type="EMBL" id="AEG31191.1"/>
    </source>
</evidence>
<dbReference type="PIRSF" id="PIRSF004846">
    <property type="entry name" value="ModA"/>
    <property type="match status" value="1"/>
</dbReference>
<feature type="binding site" evidence="4">
    <location>
        <position position="57"/>
    </location>
    <ligand>
        <name>molybdate</name>
        <dbReference type="ChEBI" id="CHEBI:36264"/>
    </ligand>
</feature>
<evidence type="ECO:0000256" key="2">
    <source>
        <dbReference type="ARBA" id="ARBA00022723"/>
    </source>
</evidence>
<keyword evidence="4" id="KW-0500">Molybdenum</keyword>
<dbReference type="GO" id="GO:0015689">
    <property type="term" value="P:molybdate ion transport"/>
    <property type="evidence" value="ECO:0007669"/>
    <property type="project" value="InterPro"/>
</dbReference>
<evidence type="ECO:0000256" key="1">
    <source>
        <dbReference type="ARBA" id="ARBA00009175"/>
    </source>
</evidence>
<dbReference type="KEGG" id="tcy:Thicy_0417"/>
<dbReference type="SUPFAM" id="SSF53850">
    <property type="entry name" value="Periplasmic binding protein-like II"/>
    <property type="match status" value="1"/>
</dbReference>
<dbReference type="Gene3D" id="3.40.190.10">
    <property type="entry name" value="Periplasmic binding protein-like II"/>
    <property type="match status" value="2"/>
</dbReference>
<comment type="similarity">
    <text evidence="1">Belongs to the bacterial solute-binding protein ModA family.</text>
</comment>
<evidence type="ECO:0000313" key="7">
    <source>
        <dbReference type="Proteomes" id="UP000009232"/>
    </source>
</evidence>
<evidence type="ECO:0000256" key="3">
    <source>
        <dbReference type="ARBA" id="ARBA00022729"/>
    </source>
</evidence>
<dbReference type="eggNOG" id="COG0725">
    <property type="taxonomic scope" value="Bacteria"/>
</dbReference>
<reference evidence="6 7" key="1">
    <citation type="submission" date="2011-05" db="EMBL/GenBank/DDBJ databases">
        <title>Complete sequence of Thioalkalimicrobium cyclicum ALM1.</title>
        <authorList>
            <consortium name="US DOE Joint Genome Institute"/>
            <person name="Lucas S."/>
            <person name="Han J."/>
            <person name="Lapidus A."/>
            <person name="Cheng J.-F."/>
            <person name="Goodwin L."/>
            <person name="Pitluck S."/>
            <person name="Peters L."/>
            <person name="Mikhailova N."/>
            <person name="Davenport K."/>
            <person name="Han C."/>
            <person name="Tapia R."/>
            <person name="Land M."/>
            <person name="Hauser L."/>
            <person name="Kyrpides N."/>
            <person name="Ivanova N."/>
            <person name="Pagani I."/>
            <person name="Kappler U."/>
            <person name="Woyke T."/>
        </authorList>
    </citation>
    <scope>NUCLEOTIDE SEQUENCE [LARGE SCALE GENOMIC DNA]</scope>
    <source>
        <strain evidence="7">DSM 14477 / JCM 11371 / ALM1</strain>
    </source>
</reference>
<dbReference type="RefSeq" id="WP_013834972.1">
    <property type="nucleotide sequence ID" value="NC_015581.1"/>
</dbReference>
<dbReference type="EMBL" id="CP002776">
    <property type="protein sequence ID" value="AEG31191.1"/>
    <property type="molecule type" value="Genomic_DNA"/>
</dbReference>
<dbReference type="AlphaFoldDB" id="F6DAU8"/>
<dbReference type="PANTHER" id="PTHR30632">
    <property type="entry name" value="MOLYBDATE-BINDING PERIPLASMIC PROTEIN"/>
    <property type="match status" value="1"/>
</dbReference>
<dbReference type="STRING" id="717773.Thicy_0417"/>
<feature type="chain" id="PRO_5003334748" evidence="5">
    <location>
        <begin position="20"/>
        <end position="248"/>
    </location>
</feature>
<accession>F6DAU8</accession>
<dbReference type="GO" id="GO:0046872">
    <property type="term" value="F:metal ion binding"/>
    <property type="evidence" value="ECO:0007669"/>
    <property type="project" value="UniProtKB-KW"/>
</dbReference>
<dbReference type="InterPro" id="IPR044084">
    <property type="entry name" value="AvModA-like_subst-bd"/>
</dbReference>
<dbReference type="InterPro" id="IPR005950">
    <property type="entry name" value="ModA"/>
</dbReference>